<dbReference type="InterPro" id="IPR039455">
    <property type="entry name" value="EPFL"/>
</dbReference>
<evidence type="ECO:0000256" key="6">
    <source>
        <dbReference type="ARBA" id="ARBA00023157"/>
    </source>
</evidence>
<evidence type="ECO:0000313" key="9">
    <source>
        <dbReference type="Proteomes" id="UP000824890"/>
    </source>
</evidence>
<keyword evidence="9" id="KW-1185">Reference proteome</keyword>
<evidence type="ECO:0000256" key="4">
    <source>
        <dbReference type="ARBA" id="ARBA00022525"/>
    </source>
</evidence>
<dbReference type="PANTHER" id="PTHR33109:SF102">
    <property type="entry name" value="EPIDERMAL PATTERNING FACTOR-LIKE PROTEIN 1"/>
    <property type="match status" value="1"/>
</dbReference>
<dbReference type="Pfam" id="PF17181">
    <property type="entry name" value="EPF"/>
    <property type="match status" value="1"/>
</dbReference>
<keyword evidence="5" id="KW-0732">Signal</keyword>
<evidence type="ECO:0000256" key="3">
    <source>
        <dbReference type="ARBA" id="ARBA00022473"/>
    </source>
</evidence>
<name>A0ABQ8BS05_BRANA</name>
<dbReference type="PANTHER" id="PTHR33109">
    <property type="entry name" value="EPIDERMAL PATTERNING FACTOR-LIKE PROTEIN 4"/>
    <property type="match status" value="1"/>
</dbReference>
<evidence type="ECO:0000256" key="1">
    <source>
        <dbReference type="ARBA" id="ARBA00004613"/>
    </source>
</evidence>
<dbReference type="Proteomes" id="UP000824890">
    <property type="component" value="Unassembled WGS sequence"/>
</dbReference>
<evidence type="ECO:0000256" key="2">
    <source>
        <dbReference type="ARBA" id="ARBA00008127"/>
    </source>
</evidence>
<comment type="caution">
    <text evidence="8">The sequence shown here is derived from an EMBL/GenBank/DDBJ whole genome shotgun (WGS) entry which is preliminary data.</text>
</comment>
<keyword evidence="6" id="KW-1015">Disulfide bond</keyword>
<evidence type="ECO:0000256" key="7">
    <source>
        <dbReference type="RuleBase" id="RU367102"/>
    </source>
</evidence>
<reference evidence="8 9" key="1">
    <citation type="submission" date="2021-05" db="EMBL/GenBank/DDBJ databases">
        <title>Genome Assembly of Synthetic Allotetraploid Brassica napus Reveals Homoeologous Exchanges between Subgenomes.</title>
        <authorList>
            <person name="Davis J.T."/>
        </authorList>
    </citation>
    <scope>NUCLEOTIDE SEQUENCE [LARGE SCALE GENOMIC DNA]</scope>
    <source>
        <strain evidence="9">cv. Da-Ae</strain>
        <tissue evidence="8">Seedling</tissue>
    </source>
</reference>
<sequence length="135" mass="14988">FLIDGCDRLLNSKINMFTIYNSALPLLLFLVFITQEVSSSLQPVQPPNSPQVALVEDKARLGSTPPSCHNSCNGCHPCMPTQVPTLPSRSRFTRVDPFSGGFVRPPSSLTTVLDQYSNYKPMGWKCHCNGHFYNP</sequence>
<protein>
    <recommendedName>
        <fullName evidence="7">Epidermal patterning factor-like protein</fullName>
    </recommendedName>
</protein>
<dbReference type="EMBL" id="JAGKQM010000010">
    <property type="protein sequence ID" value="KAH0907599.1"/>
    <property type="molecule type" value="Genomic_DNA"/>
</dbReference>
<keyword evidence="4 7" id="KW-0964">Secreted</keyword>
<evidence type="ECO:0000256" key="5">
    <source>
        <dbReference type="ARBA" id="ARBA00022729"/>
    </source>
</evidence>
<comment type="similarity">
    <text evidence="2 7">Belongs to the plant cysteine rich small secretory peptide family. Epidermal patterning factor subfamily.</text>
</comment>
<organism evidence="8 9">
    <name type="scientific">Brassica napus</name>
    <name type="common">Rape</name>
    <dbReference type="NCBI Taxonomy" id="3708"/>
    <lineage>
        <taxon>Eukaryota</taxon>
        <taxon>Viridiplantae</taxon>
        <taxon>Streptophyta</taxon>
        <taxon>Embryophyta</taxon>
        <taxon>Tracheophyta</taxon>
        <taxon>Spermatophyta</taxon>
        <taxon>Magnoliopsida</taxon>
        <taxon>eudicotyledons</taxon>
        <taxon>Gunneridae</taxon>
        <taxon>Pentapetalae</taxon>
        <taxon>rosids</taxon>
        <taxon>malvids</taxon>
        <taxon>Brassicales</taxon>
        <taxon>Brassicaceae</taxon>
        <taxon>Brassiceae</taxon>
        <taxon>Brassica</taxon>
    </lineage>
</organism>
<evidence type="ECO:0000313" key="8">
    <source>
        <dbReference type="EMBL" id="KAH0907599.1"/>
    </source>
</evidence>
<keyword evidence="3 7" id="KW-0217">Developmental protein</keyword>
<accession>A0ABQ8BS05</accession>
<gene>
    <name evidence="8" type="ORF">HID58_039426</name>
</gene>
<proteinExistence type="inferred from homology"/>
<comment type="function">
    <text evidence="7">Controls stomatal patterning.</text>
</comment>
<comment type="subcellular location">
    <subcellularLocation>
        <location evidence="1 7">Secreted</location>
    </subcellularLocation>
</comment>
<feature type="non-terminal residue" evidence="8">
    <location>
        <position position="1"/>
    </location>
</feature>